<sequence length="140" mass="15658">MGKNGNMYWACNKKNCKGRVRNEGNVYILTQEHQEERHIEGEGKSSSKGGRKRRGQAEATQHGELGFDPREIQQAIVESAEDYQRGRGRARGVIIGEPAQEHESEAYQGGSSRQRGRQRRGSNLGPGGFLSKIKKYSVKN</sequence>
<gene>
    <name evidence="2" type="ORF">MENT_LOCUS43961</name>
</gene>
<feature type="compositionally biased region" description="Basic and acidic residues" evidence="1">
    <location>
        <begin position="32"/>
        <end position="45"/>
    </location>
</feature>
<feature type="region of interest" description="Disordered" evidence="1">
    <location>
        <begin position="31"/>
        <end position="140"/>
    </location>
</feature>
<reference evidence="2 3" key="1">
    <citation type="submission" date="2020-08" db="EMBL/GenBank/DDBJ databases">
        <authorList>
            <person name="Koutsovoulos G."/>
            <person name="Danchin GJ E."/>
        </authorList>
    </citation>
    <scope>NUCLEOTIDE SEQUENCE [LARGE SCALE GENOMIC DNA]</scope>
</reference>
<accession>A0A6V7WVX1</accession>
<protein>
    <submittedName>
        <fullName evidence="2">Uncharacterized protein</fullName>
    </submittedName>
</protein>
<dbReference type="EMBL" id="CAJEWN010000858">
    <property type="protein sequence ID" value="CAD2191144.1"/>
    <property type="molecule type" value="Genomic_DNA"/>
</dbReference>
<comment type="caution">
    <text evidence="2">The sequence shown here is derived from an EMBL/GenBank/DDBJ whole genome shotgun (WGS) entry which is preliminary data.</text>
</comment>
<evidence type="ECO:0000313" key="2">
    <source>
        <dbReference type="EMBL" id="CAD2191144.1"/>
    </source>
</evidence>
<organism evidence="2 3">
    <name type="scientific">Meloidogyne enterolobii</name>
    <name type="common">Root-knot nematode worm</name>
    <name type="synonym">Meloidogyne mayaguensis</name>
    <dbReference type="NCBI Taxonomy" id="390850"/>
    <lineage>
        <taxon>Eukaryota</taxon>
        <taxon>Metazoa</taxon>
        <taxon>Ecdysozoa</taxon>
        <taxon>Nematoda</taxon>
        <taxon>Chromadorea</taxon>
        <taxon>Rhabditida</taxon>
        <taxon>Tylenchina</taxon>
        <taxon>Tylenchomorpha</taxon>
        <taxon>Tylenchoidea</taxon>
        <taxon>Meloidogynidae</taxon>
        <taxon>Meloidogyninae</taxon>
        <taxon>Meloidogyne</taxon>
    </lineage>
</organism>
<evidence type="ECO:0000256" key="1">
    <source>
        <dbReference type="SAM" id="MobiDB-lite"/>
    </source>
</evidence>
<name>A0A6V7WVX1_MELEN</name>
<dbReference type="AlphaFoldDB" id="A0A6V7WVX1"/>
<proteinExistence type="predicted"/>
<dbReference type="Proteomes" id="UP000580250">
    <property type="component" value="Unassembled WGS sequence"/>
</dbReference>
<evidence type="ECO:0000313" key="3">
    <source>
        <dbReference type="Proteomes" id="UP000580250"/>
    </source>
</evidence>